<evidence type="ECO:0000313" key="1">
    <source>
        <dbReference type="EMBL" id="CAE0051285.1"/>
    </source>
</evidence>
<sequence>MIVVAGRFDHHIEEQGPKMRARSTRVRRRTYMHWRRSIVKSKILGVSFARNYMGVEARNPLNIARSGKASPSDMADTPIQEKALLQHGVIDYKEIGCENRWDPGLQSLANHISLWYYVGFNVGLAETGLLQSRPANHRRQEKRCCPEHHACVLAAHRTERWRPFSDRSKLPNCSWCSQEN</sequence>
<name>A0A7S2ZTU0_9RHOD</name>
<proteinExistence type="predicted"/>
<organism evidence="1">
    <name type="scientific">Rhodosorus marinus</name>
    <dbReference type="NCBI Taxonomy" id="101924"/>
    <lineage>
        <taxon>Eukaryota</taxon>
        <taxon>Rhodophyta</taxon>
        <taxon>Stylonematophyceae</taxon>
        <taxon>Stylonematales</taxon>
        <taxon>Stylonemataceae</taxon>
        <taxon>Rhodosorus</taxon>
    </lineage>
</organism>
<dbReference type="EMBL" id="HBHW01024923">
    <property type="protein sequence ID" value="CAE0051285.1"/>
    <property type="molecule type" value="Transcribed_RNA"/>
</dbReference>
<reference evidence="1" key="1">
    <citation type="submission" date="2021-01" db="EMBL/GenBank/DDBJ databases">
        <authorList>
            <person name="Corre E."/>
            <person name="Pelletier E."/>
            <person name="Niang G."/>
            <person name="Scheremetjew M."/>
            <person name="Finn R."/>
            <person name="Kale V."/>
            <person name="Holt S."/>
            <person name="Cochrane G."/>
            <person name="Meng A."/>
            <person name="Brown T."/>
            <person name="Cohen L."/>
        </authorList>
    </citation>
    <scope>NUCLEOTIDE SEQUENCE</scope>
    <source>
        <strain evidence="1">CCMP 769</strain>
    </source>
</reference>
<accession>A0A7S2ZTU0</accession>
<dbReference type="AlphaFoldDB" id="A0A7S2ZTU0"/>
<gene>
    <name evidence="1" type="ORF">RMAR00112_LOCUS19285</name>
</gene>
<protein>
    <submittedName>
        <fullName evidence="1">Uncharacterized protein</fullName>
    </submittedName>
</protein>